<comment type="caution">
    <text evidence="11">The sequence shown here is derived from an EMBL/GenBank/DDBJ whole genome shotgun (WGS) entry which is preliminary data.</text>
</comment>
<dbReference type="SUPFAM" id="SSF55785">
    <property type="entry name" value="PYP-like sensor domain (PAS domain)"/>
    <property type="match status" value="1"/>
</dbReference>
<dbReference type="SMART" id="SM00448">
    <property type="entry name" value="REC"/>
    <property type="match status" value="1"/>
</dbReference>
<dbReference type="InterPro" id="IPR000700">
    <property type="entry name" value="PAS-assoc_C"/>
</dbReference>
<dbReference type="PROSITE" id="PS50113">
    <property type="entry name" value="PAC"/>
    <property type="match status" value="1"/>
</dbReference>
<feature type="domain" description="EAL" evidence="9">
    <location>
        <begin position="438"/>
        <end position="692"/>
    </location>
</feature>
<dbReference type="GO" id="GO:0071732">
    <property type="term" value="P:cellular response to nitric oxide"/>
    <property type="evidence" value="ECO:0007669"/>
    <property type="project" value="UniProtKB-ARBA"/>
</dbReference>
<dbReference type="InterPro" id="IPR000160">
    <property type="entry name" value="GGDEF_dom"/>
</dbReference>
<accession>V5E3J0</accession>
<dbReference type="SUPFAM" id="SSF52172">
    <property type="entry name" value="CheY-like"/>
    <property type="match status" value="1"/>
</dbReference>
<dbReference type="InterPro" id="IPR000014">
    <property type="entry name" value="PAS"/>
</dbReference>
<dbReference type="InterPro" id="IPR052155">
    <property type="entry name" value="Biofilm_reg_signaling"/>
</dbReference>
<dbReference type="PANTHER" id="PTHR44757:SF2">
    <property type="entry name" value="BIOFILM ARCHITECTURE MAINTENANCE PROTEIN MBAA"/>
    <property type="match status" value="1"/>
</dbReference>
<dbReference type="PROSITE" id="PS50883">
    <property type="entry name" value="EAL"/>
    <property type="match status" value="1"/>
</dbReference>
<dbReference type="InterPro" id="IPR035965">
    <property type="entry name" value="PAS-like_dom_sf"/>
</dbReference>
<dbReference type="SUPFAM" id="SSF55073">
    <property type="entry name" value="Nucleotide cyclase"/>
    <property type="match status" value="1"/>
</dbReference>
<dbReference type="EC" id="3.1.4.52" evidence="2"/>
<name>V5E3J0_9GAMM</name>
<dbReference type="Gene3D" id="3.40.50.2300">
    <property type="match status" value="1"/>
</dbReference>
<dbReference type="GO" id="GO:0000160">
    <property type="term" value="P:phosphorelay signal transduction system"/>
    <property type="evidence" value="ECO:0007669"/>
    <property type="project" value="InterPro"/>
</dbReference>
<dbReference type="SMART" id="SM00267">
    <property type="entry name" value="GGDEF"/>
    <property type="match status" value="1"/>
</dbReference>
<evidence type="ECO:0000256" key="2">
    <source>
        <dbReference type="ARBA" id="ARBA00012282"/>
    </source>
</evidence>
<sequence>MMNDTNLTQHEKLLILLVDDLPINLHVLVSALKTDFRLKTATSGASTLALLKDQTELPKLVILDVKMPGMSGIEVLRRMRADPNTLAIPVILVSADVSEQNELAGLNLGADEYLIKPISKDTLIIRVRNLIRRNAEQSKLRLAGYVFNYSGEAIMITDRNNHIVDVNAAFIKLTGYDKADVLGSNPKLLSSGRTTEEECRDMSEAILKDGFWQGEMWDRRKDGSVYPKMMTVSVVRNRAGDIEFHLANFVDISRYKESEERIEHLAHHDPLTGLPNRLHLQIFLEQSMLIVTRMSEQLAVMFLDLDRFKNVNDTLGHSVGDALLIQVAARLKSCVRDYDAVARLGGDEFVVILRGHDIESVAAIVATKINLHLSRPFLIGTGTLRTSTSIGIALYPDNADRIDDLMKNADRAMYFAKSEGGNKFCFFSTAMNLHAHEKLKMENQLYEAIEKQELQLYYQIQVDNLYQPLGAEALVRWLHPERGQVPPMQFIPLAEESGLILSIGYWVLDTACAQLKAWQNATLTRDLILAVNVSPKQFCQNDFISQVRDVVQRHAINPALLKLEITESLMLINIEAVIATMTSLKALGVQFSLDDFGTGYSCLQYLKRLPLDQLKIDYSFVRDIATDSSDKAIISTIIAMAQNLNLDVIAEGVETEEQRSFLINKGCTHFQGYLLGKPIPIDQFEELVKQLNVTEVGADGGEWLP</sequence>
<dbReference type="Pfam" id="PF00990">
    <property type="entry name" value="GGDEF"/>
    <property type="match status" value="1"/>
</dbReference>
<feature type="domain" description="Response regulatory" evidence="6">
    <location>
        <begin position="14"/>
        <end position="131"/>
    </location>
</feature>
<dbReference type="InterPro" id="IPR035919">
    <property type="entry name" value="EAL_sf"/>
</dbReference>
<dbReference type="Pfam" id="PF00072">
    <property type="entry name" value="Response_reg"/>
    <property type="match status" value="1"/>
</dbReference>
<dbReference type="FunFam" id="3.20.20.450:FF:000001">
    <property type="entry name" value="Cyclic di-GMP phosphodiesterase yahA"/>
    <property type="match status" value="1"/>
</dbReference>
<dbReference type="STRING" id="1116472.MGMO_3c00030"/>
<dbReference type="AlphaFoldDB" id="V5E3J0"/>
<dbReference type="SUPFAM" id="SSF141868">
    <property type="entry name" value="EAL domain-like"/>
    <property type="match status" value="1"/>
</dbReference>
<keyword evidence="3" id="KW-0973">c-di-GMP</keyword>
<evidence type="ECO:0000259" key="10">
    <source>
        <dbReference type="PROSITE" id="PS50887"/>
    </source>
</evidence>
<dbReference type="InterPro" id="IPR001789">
    <property type="entry name" value="Sig_transdc_resp-reg_receiver"/>
</dbReference>
<evidence type="ECO:0000313" key="12">
    <source>
        <dbReference type="Proteomes" id="UP000017842"/>
    </source>
</evidence>
<dbReference type="InterPro" id="IPR043128">
    <property type="entry name" value="Rev_trsase/Diguanyl_cyclase"/>
</dbReference>
<dbReference type="Gene3D" id="3.30.70.270">
    <property type="match status" value="1"/>
</dbReference>
<dbReference type="InterPro" id="IPR011006">
    <property type="entry name" value="CheY-like_superfamily"/>
</dbReference>
<comment type="cofactor">
    <cofactor evidence="1">
        <name>Mg(2+)</name>
        <dbReference type="ChEBI" id="CHEBI:18420"/>
    </cofactor>
</comment>
<dbReference type="CDD" id="cd01949">
    <property type="entry name" value="GGDEF"/>
    <property type="match status" value="1"/>
</dbReference>
<dbReference type="Gene3D" id="3.30.450.20">
    <property type="entry name" value="PAS domain"/>
    <property type="match status" value="1"/>
</dbReference>
<feature type="domain" description="GGDEF" evidence="10">
    <location>
        <begin position="296"/>
        <end position="429"/>
    </location>
</feature>
<protein>
    <recommendedName>
        <fullName evidence="2">cyclic-guanylate-specific phosphodiesterase</fullName>
        <ecNumber evidence="2">3.1.4.52</ecNumber>
    </recommendedName>
</protein>
<dbReference type="CDD" id="cd00130">
    <property type="entry name" value="PAS"/>
    <property type="match status" value="1"/>
</dbReference>
<comment type="catalytic activity">
    <reaction evidence="4">
        <text>3',3'-c-di-GMP + H2O = 5'-phosphoguanylyl(3'-&gt;5')guanosine + H(+)</text>
        <dbReference type="Rhea" id="RHEA:24902"/>
        <dbReference type="ChEBI" id="CHEBI:15377"/>
        <dbReference type="ChEBI" id="CHEBI:15378"/>
        <dbReference type="ChEBI" id="CHEBI:58754"/>
        <dbReference type="ChEBI" id="CHEBI:58805"/>
        <dbReference type="EC" id="3.1.4.52"/>
    </reaction>
    <physiologicalReaction direction="left-to-right" evidence="4">
        <dbReference type="Rhea" id="RHEA:24903"/>
    </physiologicalReaction>
</comment>
<dbReference type="SMART" id="SM00091">
    <property type="entry name" value="PAS"/>
    <property type="match status" value="1"/>
</dbReference>
<dbReference type="GO" id="GO:0071111">
    <property type="term" value="F:cyclic-guanylate-specific phosphodiesterase activity"/>
    <property type="evidence" value="ECO:0007669"/>
    <property type="project" value="UniProtKB-EC"/>
</dbReference>
<evidence type="ECO:0000313" key="11">
    <source>
        <dbReference type="EMBL" id="ESS74121.1"/>
    </source>
</evidence>
<evidence type="ECO:0000256" key="1">
    <source>
        <dbReference type="ARBA" id="ARBA00001946"/>
    </source>
</evidence>
<dbReference type="Gene3D" id="3.20.20.450">
    <property type="entry name" value="EAL domain"/>
    <property type="match status" value="1"/>
</dbReference>
<dbReference type="InterPro" id="IPR001633">
    <property type="entry name" value="EAL_dom"/>
</dbReference>
<evidence type="ECO:0000259" key="8">
    <source>
        <dbReference type="PROSITE" id="PS50113"/>
    </source>
</evidence>
<evidence type="ECO:0000259" key="7">
    <source>
        <dbReference type="PROSITE" id="PS50112"/>
    </source>
</evidence>
<dbReference type="CDD" id="cd01948">
    <property type="entry name" value="EAL"/>
    <property type="match status" value="1"/>
</dbReference>
<dbReference type="PROSITE" id="PS50887">
    <property type="entry name" value="GGDEF"/>
    <property type="match status" value="1"/>
</dbReference>
<dbReference type="Pfam" id="PF13426">
    <property type="entry name" value="PAS_9"/>
    <property type="match status" value="1"/>
</dbReference>
<keyword evidence="5" id="KW-0597">Phosphoprotein</keyword>
<dbReference type="SMART" id="SM00052">
    <property type="entry name" value="EAL"/>
    <property type="match status" value="1"/>
</dbReference>
<dbReference type="PATRIC" id="fig|1116472.3.peg.32"/>
<dbReference type="eggNOG" id="COG5001">
    <property type="taxonomic scope" value="Bacteria"/>
</dbReference>
<feature type="domain" description="PAC" evidence="8">
    <location>
        <begin position="212"/>
        <end position="264"/>
    </location>
</feature>
<evidence type="ECO:0000259" key="9">
    <source>
        <dbReference type="PROSITE" id="PS50883"/>
    </source>
</evidence>
<dbReference type="FunFam" id="3.30.70.270:FF:000001">
    <property type="entry name" value="Diguanylate cyclase domain protein"/>
    <property type="match status" value="1"/>
</dbReference>
<dbReference type="PROSITE" id="PS50110">
    <property type="entry name" value="RESPONSE_REGULATORY"/>
    <property type="match status" value="1"/>
</dbReference>
<dbReference type="PANTHER" id="PTHR44757">
    <property type="entry name" value="DIGUANYLATE CYCLASE DGCP"/>
    <property type="match status" value="1"/>
</dbReference>
<evidence type="ECO:0000256" key="4">
    <source>
        <dbReference type="ARBA" id="ARBA00051114"/>
    </source>
</evidence>
<proteinExistence type="predicted"/>
<reference evidence="11 12" key="1">
    <citation type="journal article" date="2013" name="Genome Announc.">
        <title>Draft Genome Sequence of the Methanotrophic Gammaproteobacterium Methyloglobulus morosus DSM 22980 Strain KoM1.</title>
        <authorList>
            <person name="Poehlein A."/>
            <person name="Deutzmann J.S."/>
            <person name="Daniel R."/>
            <person name="Simeonova D.D."/>
        </authorList>
    </citation>
    <scope>NUCLEOTIDE SEQUENCE [LARGE SCALE GENOMIC DNA]</scope>
    <source>
        <strain evidence="11 12">KoM1</strain>
    </source>
</reference>
<keyword evidence="12" id="KW-1185">Reference proteome</keyword>
<dbReference type="Pfam" id="PF00563">
    <property type="entry name" value="EAL"/>
    <property type="match status" value="1"/>
</dbReference>
<evidence type="ECO:0000259" key="6">
    <source>
        <dbReference type="PROSITE" id="PS50110"/>
    </source>
</evidence>
<dbReference type="EMBL" id="AYLO01000003">
    <property type="protein sequence ID" value="ESS74121.1"/>
    <property type="molecule type" value="Genomic_DNA"/>
</dbReference>
<dbReference type="Proteomes" id="UP000017842">
    <property type="component" value="Unassembled WGS sequence"/>
</dbReference>
<dbReference type="RefSeq" id="WP_023492967.1">
    <property type="nucleotide sequence ID" value="NZ_AYLO01000003.1"/>
</dbReference>
<evidence type="ECO:0000256" key="3">
    <source>
        <dbReference type="ARBA" id="ARBA00022636"/>
    </source>
</evidence>
<dbReference type="PROSITE" id="PS50112">
    <property type="entry name" value="PAS"/>
    <property type="match status" value="1"/>
</dbReference>
<gene>
    <name evidence="11" type="ORF">MGMO_3c00030</name>
</gene>
<evidence type="ECO:0000256" key="5">
    <source>
        <dbReference type="PROSITE-ProRule" id="PRU00169"/>
    </source>
</evidence>
<dbReference type="NCBIfam" id="TIGR00254">
    <property type="entry name" value="GGDEF"/>
    <property type="match status" value="1"/>
</dbReference>
<dbReference type="InterPro" id="IPR029787">
    <property type="entry name" value="Nucleotide_cyclase"/>
</dbReference>
<organism evidence="11 12">
    <name type="scientific">Methyloglobulus morosus KoM1</name>
    <dbReference type="NCBI Taxonomy" id="1116472"/>
    <lineage>
        <taxon>Bacteria</taxon>
        <taxon>Pseudomonadati</taxon>
        <taxon>Pseudomonadota</taxon>
        <taxon>Gammaproteobacteria</taxon>
        <taxon>Methylococcales</taxon>
        <taxon>Methylococcaceae</taxon>
        <taxon>Methyloglobulus</taxon>
    </lineage>
</organism>
<feature type="domain" description="PAS" evidence="7">
    <location>
        <begin position="154"/>
        <end position="185"/>
    </location>
</feature>
<dbReference type="NCBIfam" id="TIGR00229">
    <property type="entry name" value="sensory_box"/>
    <property type="match status" value="1"/>
</dbReference>
<feature type="modified residue" description="4-aspartylphosphate" evidence="5">
    <location>
        <position position="64"/>
    </location>
</feature>